<proteinExistence type="predicted"/>
<evidence type="ECO:0000313" key="2">
    <source>
        <dbReference type="EMBL" id="KDS56770.1"/>
    </source>
</evidence>
<comment type="caution">
    <text evidence="2">The sequence shown here is derived from an EMBL/GenBank/DDBJ whole genome shotgun (WGS) entry which is preliminary data.</text>
</comment>
<organism evidence="2 3">
    <name type="scientific">Bacteroides uniformis str. 3978 T3 ii</name>
    <dbReference type="NCBI Taxonomy" id="1339349"/>
    <lineage>
        <taxon>Bacteria</taxon>
        <taxon>Pseudomonadati</taxon>
        <taxon>Bacteroidota</taxon>
        <taxon>Bacteroidia</taxon>
        <taxon>Bacteroidales</taxon>
        <taxon>Bacteroidaceae</taxon>
        <taxon>Bacteroides</taxon>
    </lineage>
</organism>
<protein>
    <submittedName>
        <fullName evidence="2">Putative membrane protein</fullName>
    </submittedName>
</protein>
<sequence>MLYVENAAKVGILCIACYRCILIFFMSFVESGGLFLPDG</sequence>
<dbReference type="PATRIC" id="fig|1339349.3.peg.866"/>
<reference evidence="2 3" key="1">
    <citation type="submission" date="2014-04" db="EMBL/GenBank/DDBJ databases">
        <authorList>
            <person name="Sears C."/>
            <person name="Carroll K."/>
            <person name="Sack B.R."/>
            <person name="Qadri F."/>
            <person name="Myers L.L."/>
            <person name="Chung G.-T."/>
            <person name="Escheverria P."/>
            <person name="Fraser C.M."/>
            <person name="Sadzewicz L."/>
            <person name="Shefchek K.A."/>
            <person name="Tallon L."/>
            <person name="Das S.P."/>
            <person name="Daugherty S."/>
            <person name="Mongodin E.F."/>
        </authorList>
    </citation>
    <scope>NUCLEOTIDE SEQUENCE [LARGE SCALE GENOMIC DNA]</scope>
    <source>
        <strain evidence="2 3">3978 T3 ii</strain>
    </source>
</reference>
<dbReference type="EMBL" id="JNHN01000096">
    <property type="protein sequence ID" value="KDS56770.1"/>
    <property type="molecule type" value="Genomic_DNA"/>
</dbReference>
<accession>A0A078S7R5</accession>
<dbReference type="Proteomes" id="UP000028013">
    <property type="component" value="Unassembled WGS sequence"/>
</dbReference>
<name>A0A078S7R5_BACUN</name>
<feature type="transmembrane region" description="Helical" evidence="1">
    <location>
        <begin position="7"/>
        <end position="29"/>
    </location>
</feature>
<keyword evidence="1" id="KW-1133">Transmembrane helix</keyword>
<evidence type="ECO:0000313" key="3">
    <source>
        <dbReference type="Proteomes" id="UP000028013"/>
    </source>
</evidence>
<dbReference type="AlphaFoldDB" id="A0A078S7R5"/>
<gene>
    <name evidence="2" type="ORF">M094_4062</name>
</gene>
<evidence type="ECO:0000256" key="1">
    <source>
        <dbReference type="SAM" id="Phobius"/>
    </source>
</evidence>
<keyword evidence="1" id="KW-0472">Membrane</keyword>
<keyword evidence="1" id="KW-0812">Transmembrane</keyword>